<evidence type="ECO:0000313" key="3">
    <source>
        <dbReference type="Proteomes" id="UP000270530"/>
    </source>
</evidence>
<accession>A0A2Z6E2J0</accession>
<organism evidence="2 3">
    <name type="scientific">Aerosticca soli</name>
    <dbReference type="NCBI Taxonomy" id="2010829"/>
    <lineage>
        <taxon>Bacteria</taxon>
        <taxon>Pseudomonadati</taxon>
        <taxon>Pseudomonadota</taxon>
        <taxon>Gammaproteobacteria</taxon>
        <taxon>Lysobacterales</taxon>
        <taxon>Rhodanobacteraceae</taxon>
        <taxon>Aerosticca</taxon>
    </lineage>
</organism>
<feature type="signal peptide" evidence="1">
    <location>
        <begin position="1"/>
        <end position="22"/>
    </location>
</feature>
<sequence length="166" mass="17518">MNKILCLLVCAWLPASAGLAQQADPLRQRMGEAQFHAAGLDRLSPAELATLERWLAAHGGELVDVVPVSQLPSARAAAQAAERPAAPAAARQDTISSRIAGRFTGWHAGDVLTLANGQRWRVVDDSSLVTGRPLEAPAVTVKHGPFGGWLLKVEGYNTSARVAPAD</sequence>
<dbReference type="OrthoDB" id="8703271at2"/>
<keyword evidence="3" id="KW-1185">Reference proteome</keyword>
<keyword evidence="1" id="KW-0732">Signal</keyword>
<name>A0A2Z6E2J0_9GAMM</name>
<dbReference type="AlphaFoldDB" id="A0A2Z6E2J0"/>
<reference evidence="3" key="2">
    <citation type="submission" date="2018-06" db="EMBL/GenBank/DDBJ databases">
        <title>Genome sequence of Rhodanobacteraceae bacterium strain Dysh456.</title>
        <authorList>
            <person name="Fukui M."/>
        </authorList>
    </citation>
    <scope>NUCLEOTIDE SEQUENCE [LARGE SCALE GENOMIC DNA]</scope>
    <source>
        <strain evidence="3">Dysh456</strain>
    </source>
</reference>
<reference evidence="3" key="1">
    <citation type="submission" date="2018-04" db="EMBL/GenBank/DDBJ databases">
        <authorList>
            <person name="Watanabe M."/>
            <person name="Kojima H."/>
        </authorList>
    </citation>
    <scope>NUCLEOTIDE SEQUENCE [LARGE SCALE GENOMIC DNA]</scope>
    <source>
        <strain evidence="3">Dysh456</strain>
    </source>
</reference>
<dbReference type="KEGG" id="rbd:ALSL_0289"/>
<protein>
    <recommendedName>
        <fullName evidence="4">Secreted protein</fullName>
    </recommendedName>
</protein>
<proteinExistence type="predicted"/>
<dbReference type="RefSeq" id="WP_126535945.1">
    <property type="nucleotide sequence ID" value="NZ_AP018560.1"/>
</dbReference>
<gene>
    <name evidence="2" type="ORF">ALSL_0289</name>
</gene>
<evidence type="ECO:0000313" key="2">
    <source>
        <dbReference type="EMBL" id="BBD78961.1"/>
    </source>
</evidence>
<evidence type="ECO:0008006" key="4">
    <source>
        <dbReference type="Google" id="ProtNLM"/>
    </source>
</evidence>
<evidence type="ECO:0000256" key="1">
    <source>
        <dbReference type="SAM" id="SignalP"/>
    </source>
</evidence>
<dbReference type="Proteomes" id="UP000270530">
    <property type="component" value="Chromosome"/>
</dbReference>
<dbReference type="EMBL" id="AP018560">
    <property type="protein sequence ID" value="BBD78961.1"/>
    <property type="molecule type" value="Genomic_DNA"/>
</dbReference>
<feature type="chain" id="PRO_5016326214" description="Secreted protein" evidence="1">
    <location>
        <begin position="23"/>
        <end position="166"/>
    </location>
</feature>